<evidence type="ECO:0000313" key="2">
    <source>
        <dbReference type="Proteomes" id="UP000776700"/>
    </source>
</evidence>
<dbReference type="Proteomes" id="UP000776700">
    <property type="component" value="Unassembled WGS sequence"/>
</dbReference>
<evidence type="ECO:0000313" key="1">
    <source>
        <dbReference type="EMBL" id="HJG96476.1"/>
    </source>
</evidence>
<dbReference type="AlphaFoldDB" id="A0A921SZA9"/>
<protein>
    <submittedName>
        <fullName evidence="1">Uncharacterized protein</fullName>
    </submittedName>
</protein>
<dbReference type="EMBL" id="DYUB01000166">
    <property type="protein sequence ID" value="HJG96476.1"/>
    <property type="molecule type" value="Genomic_DNA"/>
</dbReference>
<reference evidence="1" key="2">
    <citation type="submission" date="2021-09" db="EMBL/GenBank/DDBJ databases">
        <authorList>
            <person name="Gilroy R."/>
        </authorList>
    </citation>
    <scope>NUCLEOTIDE SEQUENCE</scope>
    <source>
        <strain evidence="1">1277</strain>
    </source>
</reference>
<name>A0A921SZA9_9FIRM</name>
<accession>A0A921SZA9</accession>
<organism evidence="1 2">
    <name type="scientific">Romboutsia timonensis</name>
    <dbReference type="NCBI Taxonomy" id="1776391"/>
    <lineage>
        <taxon>Bacteria</taxon>
        <taxon>Bacillati</taxon>
        <taxon>Bacillota</taxon>
        <taxon>Clostridia</taxon>
        <taxon>Peptostreptococcales</taxon>
        <taxon>Peptostreptococcaceae</taxon>
        <taxon>Romboutsia</taxon>
    </lineage>
</organism>
<sequence>MKTIKKQFNVYSLEELKALDTEAYEVAIQNVREDYTETQIDFFYQDMEETMKGFADTFNISITDYSFGIYHNSYVNVNIDDYMDLDNGEKKDLVKKANNLQYEDCSFTGVTTDEYITDYFKENEVTYNDLHKHLEDVLHVAVRNFTNDLENELEDDTNILDYAIDGDFEFLEDGRIYY</sequence>
<proteinExistence type="predicted"/>
<comment type="caution">
    <text evidence="1">The sequence shown here is derived from an EMBL/GenBank/DDBJ whole genome shotgun (WGS) entry which is preliminary data.</text>
</comment>
<reference evidence="1" key="1">
    <citation type="journal article" date="2021" name="PeerJ">
        <title>Extensive microbial diversity within the chicken gut microbiome revealed by metagenomics and culture.</title>
        <authorList>
            <person name="Gilroy R."/>
            <person name="Ravi A."/>
            <person name="Getino M."/>
            <person name="Pursley I."/>
            <person name="Horton D.L."/>
            <person name="Alikhan N.F."/>
            <person name="Baker D."/>
            <person name="Gharbi K."/>
            <person name="Hall N."/>
            <person name="Watson M."/>
            <person name="Adriaenssens E.M."/>
            <person name="Foster-Nyarko E."/>
            <person name="Jarju S."/>
            <person name="Secka A."/>
            <person name="Antonio M."/>
            <person name="Oren A."/>
            <person name="Chaudhuri R.R."/>
            <person name="La Ragione R."/>
            <person name="Hildebrand F."/>
            <person name="Pallen M.J."/>
        </authorList>
    </citation>
    <scope>NUCLEOTIDE SEQUENCE</scope>
    <source>
        <strain evidence="1">1277</strain>
    </source>
</reference>
<gene>
    <name evidence="1" type="ORF">K8V90_05175</name>
</gene>